<accession>A0A1I7WUD6</accession>
<dbReference type="Proteomes" id="UP000095283">
    <property type="component" value="Unplaced"/>
</dbReference>
<sequence length="44" mass="4999">MYGTRKRPLVDVLVCLAGEINFGRKLSEDYRILGEISFINALVK</sequence>
<dbReference type="WBParaSite" id="Hba_08747">
    <property type="protein sequence ID" value="Hba_08747"/>
    <property type="gene ID" value="Hba_08747"/>
</dbReference>
<protein>
    <submittedName>
        <fullName evidence="2">Type II toxin-antitoxin system VapC family toxin</fullName>
    </submittedName>
</protein>
<evidence type="ECO:0000313" key="2">
    <source>
        <dbReference type="WBParaSite" id="Hba_08747"/>
    </source>
</evidence>
<proteinExistence type="predicted"/>
<keyword evidence="1" id="KW-1185">Reference proteome</keyword>
<dbReference type="AlphaFoldDB" id="A0A1I7WUD6"/>
<name>A0A1I7WUD6_HETBA</name>
<reference evidence="2" key="1">
    <citation type="submission" date="2016-11" db="UniProtKB">
        <authorList>
            <consortium name="WormBaseParasite"/>
        </authorList>
    </citation>
    <scope>IDENTIFICATION</scope>
</reference>
<organism evidence="1 2">
    <name type="scientific">Heterorhabditis bacteriophora</name>
    <name type="common">Entomopathogenic nematode worm</name>
    <dbReference type="NCBI Taxonomy" id="37862"/>
    <lineage>
        <taxon>Eukaryota</taxon>
        <taxon>Metazoa</taxon>
        <taxon>Ecdysozoa</taxon>
        <taxon>Nematoda</taxon>
        <taxon>Chromadorea</taxon>
        <taxon>Rhabditida</taxon>
        <taxon>Rhabditina</taxon>
        <taxon>Rhabditomorpha</taxon>
        <taxon>Strongyloidea</taxon>
        <taxon>Heterorhabditidae</taxon>
        <taxon>Heterorhabditis</taxon>
    </lineage>
</organism>
<evidence type="ECO:0000313" key="1">
    <source>
        <dbReference type="Proteomes" id="UP000095283"/>
    </source>
</evidence>